<sequence length="168" mass="19281">MLGEAVTEDNWAAIARHIGRFTVRKNGQQGTLASTKYWQLQNGLFGDAERRPQHIVTIPFKMMVITALEQLPGREGTVKQIRDSIASTPAYKSELDWTVRKGRRASPMWHDSCDKALRRHPELFEQSSSRVPKHGCLNMWKLQDTELVDKVKAKVIRRKATPYLGKKR</sequence>
<keyword evidence="2" id="KW-1185">Reference proteome</keyword>
<dbReference type="AlphaFoldDB" id="A0AAW1PPV0"/>
<protein>
    <submittedName>
        <fullName evidence="1">Uncharacterized protein</fullName>
    </submittedName>
</protein>
<reference evidence="1 2" key="1">
    <citation type="journal article" date="2024" name="Nat. Commun.">
        <title>Phylogenomics reveals the evolutionary origins of lichenization in chlorophyte algae.</title>
        <authorList>
            <person name="Puginier C."/>
            <person name="Libourel C."/>
            <person name="Otte J."/>
            <person name="Skaloud P."/>
            <person name="Haon M."/>
            <person name="Grisel S."/>
            <person name="Petersen M."/>
            <person name="Berrin J.G."/>
            <person name="Delaux P.M."/>
            <person name="Dal Grande F."/>
            <person name="Keller J."/>
        </authorList>
    </citation>
    <scope>NUCLEOTIDE SEQUENCE [LARGE SCALE GENOMIC DNA]</scope>
    <source>
        <strain evidence="1 2">SAG 2043</strain>
    </source>
</reference>
<dbReference type="EMBL" id="JALJOR010000010">
    <property type="protein sequence ID" value="KAK9810027.1"/>
    <property type="molecule type" value="Genomic_DNA"/>
</dbReference>
<evidence type="ECO:0000313" key="1">
    <source>
        <dbReference type="EMBL" id="KAK9810027.1"/>
    </source>
</evidence>
<accession>A0AAW1PPV0</accession>
<comment type="caution">
    <text evidence="1">The sequence shown here is derived from an EMBL/GenBank/DDBJ whole genome shotgun (WGS) entry which is preliminary data.</text>
</comment>
<gene>
    <name evidence="1" type="ORF">WJX72_003594</name>
</gene>
<evidence type="ECO:0000313" key="2">
    <source>
        <dbReference type="Proteomes" id="UP001489004"/>
    </source>
</evidence>
<name>A0AAW1PPV0_9CHLO</name>
<dbReference type="Proteomes" id="UP001489004">
    <property type="component" value="Unassembled WGS sequence"/>
</dbReference>
<organism evidence="1 2">
    <name type="scientific">[Myrmecia] bisecta</name>
    <dbReference type="NCBI Taxonomy" id="41462"/>
    <lineage>
        <taxon>Eukaryota</taxon>
        <taxon>Viridiplantae</taxon>
        <taxon>Chlorophyta</taxon>
        <taxon>core chlorophytes</taxon>
        <taxon>Trebouxiophyceae</taxon>
        <taxon>Trebouxiales</taxon>
        <taxon>Trebouxiaceae</taxon>
        <taxon>Myrmecia</taxon>
    </lineage>
</organism>
<proteinExistence type="predicted"/>